<evidence type="ECO:0000259" key="10">
    <source>
        <dbReference type="Pfam" id="PF00749"/>
    </source>
</evidence>
<evidence type="ECO:0000256" key="8">
    <source>
        <dbReference type="ARBA" id="ARBA00048270"/>
    </source>
</evidence>
<reference evidence="13" key="1">
    <citation type="submission" date="2020-06" db="EMBL/GenBank/DDBJ databases">
        <authorList>
            <person name="Li T."/>
            <person name="Hu X."/>
            <person name="Zhang T."/>
            <person name="Song X."/>
            <person name="Zhang H."/>
            <person name="Dai N."/>
            <person name="Sheng W."/>
            <person name="Hou X."/>
            <person name="Wei L."/>
        </authorList>
    </citation>
    <scope>NUCLEOTIDE SEQUENCE</scope>
    <source>
        <strain evidence="13">G02</strain>
        <tissue evidence="13">Leaf</tissue>
    </source>
</reference>
<feature type="domain" description="Glutamyl/glutaminyl-tRNA synthetase class Ib catalytic" evidence="10">
    <location>
        <begin position="3"/>
        <end position="65"/>
    </location>
</feature>
<dbReference type="GO" id="GO:0005829">
    <property type="term" value="C:cytosol"/>
    <property type="evidence" value="ECO:0007669"/>
    <property type="project" value="TreeGrafter"/>
</dbReference>
<keyword evidence="4 9" id="KW-0547">Nucleotide-binding</keyword>
<evidence type="ECO:0000256" key="6">
    <source>
        <dbReference type="ARBA" id="ARBA00022917"/>
    </source>
</evidence>
<keyword evidence="5 9" id="KW-0067">ATP-binding</keyword>
<evidence type="ECO:0000256" key="2">
    <source>
        <dbReference type="ARBA" id="ARBA00012836"/>
    </source>
</evidence>
<keyword evidence="3 9" id="KW-0436">Ligase</keyword>
<dbReference type="GO" id="GO:0005524">
    <property type="term" value="F:ATP binding"/>
    <property type="evidence" value="ECO:0007669"/>
    <property type="project" value="UniProtKB-KW"/>
</dbReference>
<dbReference type="InterPro" id="IPR014729">
    <property type="entry name" value="Rossmann-like_a/b/a_fold"/>
</dbReference>
<dbReference type="Pfam" id="PF00749">
    <property type="entry name" value="tRNA-synt_1c"/>
    <property type="match status" value="2"/>
</dbReference>
<dbReference type="PANTHER" id="PTHR43097">
    <property type="entry name" value="GLUTAMINE-TRNA LIGASE"/>
    <property type="match status" value="1"/>
</dbReference>
<evidence type="ECO:0000259" key="12">
    <source>
        <dbReference type="Pfam" id="PF20974"/>
    </source>
</evidence>
<comment type="caution">
    <text evidence="13">The sequence shown here is derived from an EMBL/GenBank/DDBJ whole genome shotgun (WGS) entry which is preliminary data.</text>
</comment>
<dbReference type="AlphaFoldDB" id="A0AAW2JQF8"/>
<dbReference type="InterPro" id="IPR020056">
    <property type="entry name" value="Rbsml_bL25/Gln-tRNA_synth_N"/>
</dbReference>
<proteinExistence type="inferred from homology"/>
<evidence type="ECO:0000259" key="11">
    <source>
        <dbReference type="Pfam" id="PF03950"/>
    </source>
</evidence>
<dbReference type="InterPro" id="IPR011035">
    <property type="entry name" value="Ribosomal_bL25/Gln-tRNA_synth"/>
</dbReference>
<comment type="similarity">
    <text evidence="1 9">Belongs to the class-I aminoacyl-tRNA synthetase family.</text>
</comment>
<dbReference type="Gene3D" id="1.10.1160.10">
    <property type="entry name" value="Glutamyl-trna Synthetase, Domain 2"/>
    <property type="match status" value="1"/>
</dbReference>
<dbReference type="InterPro" id="IPR020061">
    <property type="entry name" value="Glu_tRNA_lig_a-bdl"/>
</dbReference>
<comment type="catalytic activity">
    <reaction evidence="8">
        <text>tRNA(Gln) + L-glutamine + ATP = L-glutaminyl-tRNA(Gln) + AMP + diphosphate</text>
        <dbReference type="Rhea" id="RHEA:20121"/>
        <dbReference type="Rhea" id="RHEA-COMP:9662"/>
        <dbReference type="Rhea" id="RHEA-COMP:9681"/>
        <dbReference type="ChEBI" id="CHEBI:30616"/>
        <dbReference type="ChEBI" id="CHEBI:33019"/>
        <dbReference type="ChEBI" id="CHEBI:58359"/>
        <dbReference type="ChEBI" id="CHEBI:78442"/>
        <dbReference type="ChEBI" id="CHEBI:78521"/>
        <dbReference type="ChEBI" id="CHEBI:456215"/>
        <dbReference type="EC" id="6.1.1.18"/>
    </reaction>
</comment>
<feature type="domain" description="tRNA synthetases class I (E and Q) anti-codon binding" evidence="12">
    <location>
        <begin position="210"/>
        <end position="287"/>
    </location>
</feature>
<dbReference type="GO" id="GO:0004819">
    <property type="term" value="F:glutamine-tRNA ligase activity"/>
    <property type="evidence" value="ECO:0007669"/>
    <property type="project" value="UniProtKB-EC"/>
</dbReference>
<dbReference type="PANTHER" id="PTHR43097:SF4">
    <property type="entry name" value="GLUTAMINE--TRNA LIGASE"/>
    <property type="match status" value="1"/>
</dbReference>
<dbReference type="FunFam" id="2.40.240.10:FF:000007">
    <property type="entry name" value="Glutamine--tRNA ligase"/>
    <property type="match status" value="1"/>
</dbReference>
<keyword evidence="6 9" id="KW-0648">Protein biosynthesis</keyword>
<dbReference type="FunFam" id="2.40.240.10:FF:000011">
    <property type="entry name" value="Glutamine--tRNA ligase cytoplasmic"/>
    <property type="match status" value="1"/>
</dbReference>
<dbReference type="SUPFAM" id="SSF50715">
    <property type="entry name" value="Ribosomal protein L25-like"/>
    <property type="match status" value="1"/>
</dbReference>
<feature type="domain" description="Glutamyl/glutaminyl-tRNA synthetase class Ib anti-codon binding" evidence="11">
    <location>
        <begin position="124"/>
        <end position="200"/>
    </location>
</feature>
<organism evidence="13">
    <name type="scientific">Sesamum radiatum</name>
    <name type="common">Black benniseed</name>
    <dbReference type="NCBI Taxonomy" id="300843"/>
    <lineage>
        <taxon>Eukaryota</taxon>
        <taxon>Viridiplantae</taxon>
        <taxon>Streptophyta</taxon>
        <taxon>Embryophyta</taxon>
        <taxon>Tracheophyta</taxon>
        <taxon>Spermatophyta</taxon>
        <taxon>Magnoliopsida</taxon>
        <taxon>eudicotyledons</taxon>
        <taxon>Gunneridae</taxon>
        <taxon>Pentapetalae</taxon>
        <taxon>asterids</taxon>
        <taxon>lamiids</taxon>
        <taxon>Lamiales</taxon>
        <taxon>Pedaliaceae</taxon>
        <taxon>Sesamum</taxon>
    </lineage>
</organism>
<dbReference type="InterPro" id="IPR020059">
    <property type="entry name" value="Glu/Gln-tRNA-synth_Ib_codon-bd"/>
</dbReference>
<evidence type="ECO:0000256" key="1">
    <source>
        <dbReference type="ARBA" id="ARBA00005594"/>
    </source>
</evidence>
<dbReference type="SUPFAM" id="SSF52374">
    <property type="entry name" value="Nucleotidylyl transferase"/>
    <property type="match status" value="1"/>
</dbReference>
<evidence type="ECO:0000256" key="7">
    <source>
        <dbReference type="ARBA" id="ARBA00023146"/>
    </source>
</evidence>
<keyword evidence="7 9" id="KW-0030">Aminoacyl-tRNA synthetase</keyword>
<feature type="domain" description="Glutamyl/glutaminyl-tRNA synthetase class Ib catalytic" evidence="10">
    <location>
        <begin position="66"/>
        <end position="113"/>
    </location>
</feature>
<protein>
    <recommendedName>
        <fullName evidence="2">glutamine--tRNA ligase</fullName>
        <ecNumber evidence="2">6.1.1.18</ecNumber>
    </recommendedName>
</protein>
<dbReference type="EC" id="6.1.1.18" evidence="2"/>
<dbReference type="Gene3D" id="2.40.240.10">
    <property type="entry name" value="Ribosomal Protein L25, Chain P"/>
    <property type="match status" value="2"/>
</dbReference>
<evidence type="ECO:0000256" key="9">
    <source>
        <dbReference type="RuleBase" id="RU363037"/>
    </source>
</evidence>
<dbReference type="Pfam" id="PF20974">
    <property type="entry name" value="tRNA-synt_1c_C2"/>
    <property type="match status" value="1"/>
</dbReference>
<dbReference type="InterPro" id="IPR050132">
    <property type="entry name" value="Gln/Glu-tRNA_Ligase"/>
</dbReference>
<name>A0AAW2JQF8_SESRA</name>
<gene>
    <name evidence="13" type="ORF">Sradi_6723500</name>
</gene>
<evidence type="ECO:0000256" key="5">
    <source>
        <dbReference type="ARBA" id="ARBA00022840"/>
    </source>
</evidence>
<dbReference type="Gene3D" id="3.40.50.620">
    <property type="entry name" value="HUPs"/>
    <property type="match status" value="1"/>
</dbReference>
<dbReference type="EMBL" id="JACGWJ010000032">
    <property type="protein sequence ID" value="KAL0296714.1"/>
    <property type="molecule type" value="Genomic_DNA"/>
</dbReference>
<evidence type="ECO:0000313" key="13">
    <source>
        <dbReference type="EMBL" id="KAL0296714.1"/>
    </source>
</evidence>
<reference evidence="13" key="2">
    <citation type="journal article" date="2024" name="Plant">
        <title>Genomic evolution and insights into agronomic trait innovations of Sesamum species.</title>
        <authorList>
            <person name="Miao H."/>
            <person name="Wang L."/>
            <person name="Qu L."/>
            <person name="Liu H."/>
            <person name="Sun Y."/>
            <person name="Le M."/>
            <person name="Wang Q."/>
            <person name="Wei S."/>
            <person name="Zheng Y."/>
            <person name="Lin W."/>
            <person name="Duan Y."/>
            <person name="Cao H."/>
            <person name="Xiong S."/>
            <person name="Wang X."/>
            <person name="Wei L."/>
            <person name="Li C."/>
            <person name="Ma Q."/>
            <person name="Ju M."/>
            <person name="Zhao R."/>
            <person name="Li G."/>
            <person name="Mu C."/>
            <person name="Tian Q."/>
            <person name="Mei H."/>
            <person name="Zhang T."/>
            <person name="Gao T."/>
            <person name="Zhang H."/>
        </authorList>
    </citation>
    <scope>NUCLEOTIDE SEQUENCE</scope>
    <source>
        <strain evidence="13">G02</strain>
    </source>
</reference>
<evidence type="ECO:0000256" key="3">
    <source>
        <dbReference type="ARBA" id="ARBA00022598"/>
    </source>
</evidence>
<sequence length="312" mass="35695">MIEEGKATLRMKQDMQSDNFNMYDLIAYRIKFTPHPHAGDKWCIYPSYDYAHCIVDSLENVTHSLNRLVTERWVDGWDDPRLMTLAGLRRRGVTASSINAFVRGIGITRRLSLQTWMPIMDLDAKKWPDAPADDASSFYKVPFSKVVYIEQSDFRMKDSKDYYGLAPGKSVLLRYAFPIKCTEVILGDNETILEIRAEYDPLKKTKPKGVLHWVSESSPGVIPLKVEVRLFDKLFISENPAELDDWLGDLNPHSKVVVTDAYAVPSLRHAAIGDRFQFERLGYFVVDKDSSPEKLVFNRTVTLRDSYSKGGK</sequence>
<accession>A0AAW2JQF8</accession>
<dbReference type="GO" id="GO:0006425">
    <property type="term" value="P:glutaminyl-tRNA aminoacylation"/>
    <property type="evidence" value="ECO:0007669"/>
    <property type="project" value="TreeGrafter"/>
</dbReference>
<dbReference type="InterPro" id="IPR049437">
    <property type="entry name" value="tRNA-synt_1c_C2"/>
</dbReference>
<dbReference type="InterPro" id="IPR020058">
    <property type="entry name" value="Glu/Gln-tRNA-synth_Ib_cat-dom"/>
</dbReference>
<dbReference type="Pfam" id="PF03950">
    <property type="entry name" value="tRNA-synt_1c_C"/>
    <property type="match status" value="1"/>
</dbReference>
<evidence type="ECO:0000256" key="4">
    <source>
        <dbReference type="ARBA" id="ARBA00022741"/>
    </source>
</evidence>